<accession>A0ABM6WAD8</accession>
<dbReference type="EMBL" id="CP029600">
    <property type="protein sequence ID" value="AWO00916.1"/>
    <property type="molecule type" value="Genomic_DNA"/>
</dbReference>
<keyword evidence="2" id="KW-1185">Reference proteome</keyword>
<proteinExistence type="predicted"/>
<reference evidence="1 2" key="1">
    <citation type="submission" date="2018-05" db="EMBL/GenBank/DDBJ databases">
        <title>Chitinophaga sp. nov., isolated from rhizosphere soil of Alhagi.</title>
        <authorList>
            <person name="Liu Y."/>
        </authorList>
    </citation>
    <scope>NUCLEOTIDE SEQUENCE [LARGE SCALE GENOMIC DNA]</scope>
    <source>
        <strain evidence="1 2">T22</strain>
    </source>
</reference>
<sequence>MKKFLQPIGAIILLGVFCLYITPRDYVHHFVGHEDTIDEACDLVYADAPVLSGQHQHCDWLHWEVAAYLPSYDISIPAVPHSYAVVDQPLPLHFFTTPVYYFSLRAPPFA</sequence>
<gene>
    <name evidence="1" type="ORF">DLD77_03975</name>
</gene>
<protein>
    <submittedName>
        <fullName evidence="1">Uncharacterized protein</fullName>
    </submittedName>
</protein>
<evidence type="ECO:0000313" key="2">
    <source>
        <dbReference type="Proteomes" id="UP000246099"/>
    </source>
</evidence>
<dbReference type="RefSeq" id="WP_119076874.1">
    <property type="nucleotide sequence ID" value="NZ_CP029600.1"/>
</dbReference>
<evidence type="ECO:0000313" key="1">
    <source>
        <dbReference type="EMBL" id="AWO00916.1"/>
    </source>
</evidence>
<name>A0ABM6WAD8_9BACT</name>
<dbReference type="Proteomes" id="UP000246099">
    <property type="component" value="Chromosome"/>
</dbReference>
<organism evidence="1 2">
    <name type="scientific">Chitinophaga alhagiae</name>
    <dbReference type="NCBI Taxonomy" id="2203219"/>
    <lineage>
        <taxon>Bacteria</taxon>
        <taxon>Pseudomonadati</taxon>
        <taxon>Bacteroidota</taxon>
        <taxon>Chitinophagia</taxon>
        <taxon>Chitinophagales</taxon>
        <taxon>Chitinophagaceae</taxon>
        <taxon>Chitinophaga</taxon>
    </lineage>
</organism>